<sequence length="382" mass="39821">MTVPERWVKVASVAGLGTVFLAAIAAQAAAIAQTWGAWYWVPGSVFAVAVCLLALVGWRRPPWPAVAGLGLAALAILVTLLVDRDLPAEPSPALALGLAVLVGSALRALPPVPAGAVAGAGLAVVAAGQLAAGPPPSGSTSVTLMAGLLWLAAVGAGLSLRMLDARSRASAEQVRRAERLELARELHDVVAHHITGMVIQAQGAHVLARRNPEQVTESLGEIEAAGTDALAAMRRVVGLLRDEDDAAPASPGPERLGALVERFRRQGPEVRLRMPDGDAEWPPEVTSTVYRVVQEALTNVLRHAPKARSVSVTVEQGPQGVTVEVTDDAPAASARPHHRGGYGLIGMRERVETLGGSLRAEPRPGAGWSVRATLPVPTREPR</sequence>
<dbReference type="PANTHER" id="PTHR24421">
    <property type="entry name" value="NITRATE/NITRITE SENSOR PROTEIN NARX-RELATED"/>
    <property type="match status" value="1"/>
</dbReference>
<evidence type="ECO:0000313" key="12">
    <source>
        <dbReference type="EMBL" id="MBC6468018.1"/>
    </source>
</evidence>
<evidence type="ECO:0000259" key="11">
    <source>
        <dbReference type="PROSITE" id="PS50109"/>
    </source>
</evidence>
<feature type="transmembrane region" description="Helical" evidence="10">
    <location>
        <begin position="116"/>
        <end position="132"/>
    </location>
</feature>
<evidence type="ECO:0000256" key="9">
    <source>
        <dbReference type="SAM" id="MobiDB-lite"/>
    </source>
</evidence>
<keyword evidence="13" id="KW-1185">Reference proteome</keyword>
<dbReference type="PANTHER" id="PTHR24421:SF10">
    <property type="entry name" value="NITRATE_NITRITE SENSOR PROTEIN NARQ"/>
    <property type="match status" value="1"/>
</dbReference>
<keyword evidence="6 12" id="KW-0418">Kinase</keyword>
<feature type="region of interest" description="Disordered" evidence="9">
    <location>
        <begin position="358"/>
        <end position="382"/>
    </location>
</feature>
<comment type="catalytic activity">
    <reaction evidence="1">
        <text>ATP + protein L-histidine = ADP + protein N-phospho-L-histidine.</text>
        <dbReference type="EC" id="2.7.13.3"/>
    </reaction>
</comment>
<dbReference type="EMBL" id="JABVEC010000016">
    <property type="protein sequence ID" value="MBC6468018.1"/>
    <property type="molecule type" value="Genomic_DNA"/>
</dbReference>
<protein>
    <recommendedName>
        <fullName evidence="2">histidine kinase</fullName>
        <ecNumber evidence="2">2.7.13.3</ecNumber>
    </recommendedName>
</protein>
<dbReference type="PROSITE" id="PS50109">
    <property type="entry name" value="HIS_KIN"/>
    <property type="match status" value="1"/>
</dbReference>
<keyword evidence="4" id="KW-0808">Transferase</keyword>
<evidence type="ECO:0000256" key="3">
    <source>
        <dbReference type="ARBA" id="ARBA00022553"/>
    </source>
</evidence>
<evidence type="ECO:0000256" key="10">
    <source>
        <dbReference type="SAM" id="Phobius"/>
    </source>
</evidence>
<evidence type="ECO:0000256" key="2">
    <source>
        <dbReference type="ARBA" id="ARBA00012438"/>
    </source>
</evidence>
<dbReference type="Proteomes" id="UP000805614">
    <property type="component" value="Unassembled WGS sequence"/>
</dbReference>
<dbReference type="InterPro" id="IPR011712">
    <property type="entry name" value="Sig_transdc_His_kin_sub3_dim/P"/>
</dbReference>
<dbReference type="Gene3D" id="3.30.565.10">
    <property type="entry name" value="Histidine kinase-like ATPase, C-terminal domain"/>
    <property type="match status" value="1"/>
</dbReference>
<evidence type="ECO:0000256" key="8">
    <source>
        <dbReference type="ARBA" id="ARBA00023012"/>
    </source>
</evidence>
<evidence type="ECO:0000313" key="13">
    <source>
        <dbReference type="Proteomes" id="UP000805614"/>
    </source>
</evidence>
<feature type="transmembrane region" description="Helical" evidence="10">
    <location>
        <begin position="93"/>
        <end position="109"/>
    </location>
</feature>
<feature type="transmembrane region" description="Helical" evidence="10">
    <location>
        <begin position="144"/>
        <end position="163"/>
    </location>
</feature>
<keyword evidence="10" id="KW-0812">Transmembrane</keyword>
<dbReference type="GO" id="GO:0016301">
    <property type="term" value="F:kinase activity"/>
    <property type="evidence" value="ECO:0007669"/>
    <property type="project" value="UniProtKB-KW"/>
</dbReference>
<evidence type="ECO:0000256" key="1">
    <source>
        <dbReference type="ARBA" id="ARBA00000085"/>
    </source>
</evidence>
<dbReference type="SMART" id="SM00387">
    <property type="entry name" value="HATPase_c"/>
    <property type="match status" value="1"/>
</dbReference>
<comment type="caution">
    <text evidence="12">The sequence shown here is derived from an EMBL/GenBank/DDBJ whole genome shotgun (WGS) entry which is preliminary data.</text>
</comment>
<dbReference type="InterPro" id="IPR005467">
    <property type="entry name" value="His_kinase_dom"/>
</dbReference>
<evidence type="ECO:0000256" key="4">
    <source>
        <dbReference type="ARBA" id="ARBA00022679"/>
    </source>
</evidence>
<accession>A0ABR7LTL1</accession>
<dbReference type="InterPro" id="IPR036890">
    <property type="entry name" value="HATPase_C_sf"/>
</dbReference>
<evidence type="ECO:0000256" key="7">
    <source>
        <dbReference type="ARBA" id="ARBA00022840"/>
    </source>
</evidence>
<dbReference type="EC" id="2.7.13.3" evidence="2"/>
<keyword evidence="10" id="KW-0472">Membrane</keyword>
<proteinExistence type="predicted"/>
<dbReference type="Pfam" id="PF02518">
    <property type="entry name" value="HATPase_c"/>
    <property type="match status" value="1"/>
</dbReference>
<dbReference type="InterPro" id="IPR050482">
    <property type="entry name" value="Sensor_HK_TwoCompSys"/>
</dbReference>
<keyword evidence="7" id="KW-0067">ATP-binding</keyword>
<dbReference type="RefSeq" id="WP_187245021.1">
    <property type="nucleotide sequence ID" value="NZ_BAAAOK010000037.1"/>
</dbReference>
<evidence type="ECO:0000256" key="5">
    <source>
        <dbReference type="ARBA" id="ARBA00022741"/>
    </source>
</evidence>
<dbReference type="Pfam" id="PF07730">
    <property type="entry name" value="HisKA_3"/>
    <property type="match status" value="1"/>
</dbReference>
<feature type="transmembrane region" description="Helical" evidence="10">
    <location>
        <begin position="63"/>
        <end position="81"/>
    </location>
</feature>
<dbReference type="SUPFAM" id="SSF55874">
    <property type="entry name" value="ATPase domain of HSP90 chaperone/DNA topoisomerase II/histidine kinase"/>
    <property type="match status" value="1"/>
</dbReference>
<evidence type="ECO:0000256" key="6">
    <source>
        <dbReference type="ARBA" id="ARBA00022777"/>
    </source>
</evidence>
<feature type="transmembrane region" description="Helical" evidence="10">
    <location>
        <begin position="38"/>
        <end position="56"/>
    </location>
</feature>
<keyword evidence="5" id="KW-0547">Nucleotide-binding</keyword>
<keyword evidence="10" id="KW-1133">Transmembrane helix</keyword>
<organism evidence="12 13">
    <name type="scientific">Actinomadura alba</name>
    <dbReference type="NCBI Taxonomy" id="406431"/>
    <lineage>
        <taxon>Bacteria</taxon>
        <taxon>Bacillati</taxon>
        <taxon>Actinomycetota</taxon>
        <taxon>Actinomycetes</taxon>
        <taxon>Streptosporangiales</taxon>
        <taxon>Thermomonosporaceae</taxon>
        <taxon>Actinomadura</taxon>
    </lineage>
</organism>
<dbReference type="InterPro" id="IPR003594">
    <property type="entry name" value="HATPase_dom"/>
</dbReference>
<reference evidence="12 13" key="1">
    <citation type="submission" date="2020-06" db="EMBL/GenBank/DDBJ databases">
        <title>Actinomadura xiongansis sp. nov., isolated from soil of Baiyangdian.</title>
        <authorList>
            <person name="Zhang X."/>
        </authorList>
    </citation>
    <scope>NUCLEOTIDE SEQUENCE [LARGE SCALE GENOMIC DNA]</scope>
    <source>
        <strain evidence="12 13">HBUM206468</strain>
    </source>
</reference>
<keyword evidence="8" id="KW-0902">Two-component regulatory system</keyword>
<name>A0ABR7LTL1_9ACTN</name>
<keyword evidence="3" id="KW-0597">Phosphoprotein</keyword>
<dbReference type="CDD" id="cd16917">
    <property type="entry name" value="HATPase_UhpB-NarQ-NarX-like"/>
    <property type="match status" value="1"/>
</dbReference>
<dbReference type="Gene3D" id="1.20.5.1930">
    <property type="match status" value="1"/>
</dbReference>
<feature type="domain" description="Histidine kinase" evidence="11">
    <location>
        <begin position="289"/>
        <end position="378"/>
    </location>
</feature>
<gene>
    <name evidence="12" type="ORF">HKK74_21330</name>
</gene>